<keyword evidence="3" id="KW-1185">Reference proteome</keyword>
<keyword evidence="1" id="KW-0472">Membrane</keyword>
<evidence type="ECO:0000313" key="3">
    <source>
        <dbReference type="Proteomes" id="UP000594059"/>
    </source>
</evidence>
<protein>
    <submittedName>
        <fullName evidence="2">Uncharacterized protein</fullName>
    </submittedName>
</protein>
<dbReference type="KEGG" id="lcic:INQ41_12805"/>
<evidence type="ECO:0000256" key="1">
    <source>
        <dbReference type="SAM" id="Phobius"/>
    </source>
</evidence>
<dbReference type="Proteomes" id="UP000594059">
    <property type="component" value="Chromosome"/>
</dbReference>
<evidence type="ECO:0000313" key="2">
    <source>
        <dbReference type="EMBL" id="QOW19467.1"/>
    </source>
</evidence>
<organism evidence="2 3">
    <name type="scientific">Novilysobacter ciconiae</name>
    <dbReference type="NCBI Taxonomy" id="2781022"/>
    <lineage>
        <taxon>Bacteria</taxon>
        <taxon>Pseudomonadati</taxon>
        <taxon>Pseudomonadota</taxon>
        <taxon>Gammaproteobacteria</taxon>
        <taxon>Lysobacterales</taxon>
        <taxon>Lysobacteraceae</taxon>
        <taxon>Novilysobacter</taxon>
    </lineage>
</organism>
<feature type="transmembrane region" description="Helical" evidence="1">
    <location>
        <begin position="86"/>
        <end position="105"/>
    </location>
</feature>
<accession>A0A7S6UFQ8</accession>
<sequence length="135" mass="14824">MEAAAATSLTDEWRHPLASTLHRQRRRLMVSYIVHVLWFGAMVLTAVFHASRTVATTSIWLALITVPPVIVYAARVHRTCRAIDPLARTIGLMPMILMTVLLTPFESGLIVPAKNLLVSGKLLARMQEASAVGVP</sequence>
<feature type="transmembrane region" description="Helical" evidence="1">
    <location>
        <begin position="54"/>
        <end position="74"/>
    </location>
</feature>
<gene>
    <name evidence="2" type="ORF">INQ41_12805</name>
</gene>
<keyword evidence="1" id="KW-1133">Transmembrane helix</keyword>
<keyword evidence="1" id="KW-0812">Transmembrane</keyword>
<reference evidence="2 3" key="1">
    <citation type="submission" date="2020-10" db="EMBL/GenBank/DDBJ databases">
        <title>complete genome sequencing of Lysobacter sp. H21R20.</title>
        <authorList>
            <person name="Bae J.-W."/>
            <person name="Lee S.-Y."/>
        </authorList>
    </citation>
    <scope>NUCLEOTIDE SEQUENCE [LARGE SCALE GENOMIC DNA]</scope>
    <source>
        <strain evidence="2 3">H21R20</strain>
    </source>
</reference>
<dbReference type="EMBL" id="CP063656">
    <property type="protein sequence ID" value="QOW19467.1"/>
    <property type="molecule type" value="Genomic_DNA"/>
</dbReference>
<dbReference type="RefSeq" id="WP_193985045.1">
    <property type="nucleotide sequence ID" value="NZ_CP063656.1"/>
</dbReference>
<feature type="transmembrane region" description="Helical" evidence="1">
    <location>
        <begin position="29"/>
        <end position="48"/>
    </location>
</feature>
<dbReference type="AlphaFoldDB" id="A0A7S6UFQ8"/>
<proteinExistence type="predicted"/>
<name>A0A7S6UFQ8_9GAMM</name>